<dbReference type="Proteomes" id="UP000790377">
    <property type="component" value="Unassembled WGS sequence"/>
</dbReference>
<reference evidence="1" key="1">
    <citation type="journal article" date="2021" name="New Phytol.">
        <title>Evolutionary innovations through gain and loss of genes in the ectomycorrhizal Boletales.</title>
        <authorList>
            <person name="Wu G."/>
            <person name="Miyauchi S."/>
            <person name="Morin E."/>
            <person name="Kuo A."/>
            <person name="Drula E."/>
            <person name="Varga T."/>
            <person name="Kohler A."/>
            <person name="Feng B."/>
            <person name="Cao Y."/>
            <person name="Lipzen A."/>
            <person name="Daum C."/>
            <person name="Hundley H."/>
            <person name="Pangilinan J."/>
            <person name="Johnson J."/>
            <person name="Barry K."/>
            <person name="LaButti K."/>
            <person name="Ng V."/>
            <person name="Ahrendt S."/>
            <person name="Min B."/>
            <person name="Choi I.G."/>
            <person name="Park H."/>
            <person name="Plett J.M."/>
            <person name="Magnuson J."/>
            <person name="Spatafora J.W."/>
            <person name="Nagy L.G."/>
            <person name="Henrissat B."/>
            <person name="Grigoriev I.V."/>
            <person name="Yang Z.L."/>
            <person name="Xu J."/>
            <person name="Martin F.M."/>
        </authorList>
    </citation>
    <scope>NUCLEOTIDE SEQUENCE</scope>
    <source>
        <strain evidence="1">ATCC 28755</strain>
    </source>
</reference>
<name>A0ACB8AEZ6_9AGAM</name>
<gene>
    <name evidence="1" type="ORF">BJ138DRAFT_1125679</name>
</gene>
<dbReference type="EMBL" id="MU267664">
    <property type="protein sequence ID" value="KAH7911915.1"/>
    <property type="molecule type" value="Genomic_DNA"/>
</dbReference>
<organism evidence="1 2">
    <name type="scientific">Hygrophoropsis aurantiaca</name>
    <dbReference type="NCBI Taxonomy" id="72124"/>
    <lineage>
        <taxon>Eukaryota</taxon>
        <taxon>Fungi</taxon>
        <taxon>Dikarya</taxon>
        <taxon>Basidiomycota</taxon>
        <taxon>Agaricomycotina</taxon>
        <taxon>Agaricomycetes</taxon>
        <taxon>Agaricomycetidae</taxon>
        <taxon>Boletales</taxon>
        <taxon>Coniophorineae</taxon>
        <taxon>Hygrophoropsidaceae</taxon>
        <taxon>Hygrophoropsis</taxon>
    </lineage>
</organism>
<protein>
    <submittedName>
        <fullName evidence="1">Uncharacterized protein</fullName>
    </submittedName>
</protein>
<accession>A0ACB8AEZ6</accession>
<evidence type="ECO:0000313" key="2">
    <source>
        <dbReference type="Proteomes" id="UP000790377"/>
    </source>
</evidence>
<sequence>MSLQLTLTTASLHNVVIANEADTIYFDIITPEWETHLTTVRRLNTITRSFDVVGNIRNLGDKLDQPIAVSVYGREFVPADDFLQRVGGSASGISQWRFLDGEGGSYAWSAPTHHQVELFNVSDGMDAGRSPVAVFHPHKRYLRVGMISHHAHLEVDPSIMDSLDMVIVSLLVFERRHRAGSL</sequence>
<evidence type="ECO:0000313" key="1">
    <source>
        <dbReference type="EMBL" id="KAH7911915.1"/>
    </source>
</evidence>
<keyword evidence="2" id="KW-1185">Reference proteome</keyword>
<comment type="caution">
    <text evidence="1">The sequence shown here is derived from an EMBL/GenBank/DDBJ whole genome shotgun (WGS) entry which is preliminary data.</text>
</comment>
<proteinExistence type="predicted"/>